<comment type="caution">
    <text evidence="1">The sequence shown here is derived from an EMBL/GenBank/DDBJ whole genome shotgun (WGS) entry which is preliminary data.</text>
</comment>
<dbReference type="Proteomes" id="UP000748308">
    <property type="component" value="Unassembled WGS sequence"/>
</dbReference>
<accession>A0A937XD98</accession>
<feature type="non-terminal residue" evidence="1">
    <location>
        <position position="1"/>
    </location>
</feature>
<organism evidence="1 2">
    <name type="scientific">Eiseniibacteriota bacterium</name>
    <dbReference type="NCBI Taxonomy" id="2212470"/>
    <lineage>
        <taxon>Bacteria</taxon>
        <taxon>Candidatus Eiseniibacteriota</taxon>
    </lineage>
</organism>
<proteinExistence type="predicted"/>
<dbReference type="EMBL" id="VGIY01000329">
    <property type="protein sequence ID" value="MBM3318341.1"/>
    <property type="molecule type" value="Genomic_DNA"/>
</dbReference>
<name>A0A937XD98_UNCEI</name>
<gene>
    <name evidence="1" type="ORF">FJY75_10875</name>
</gene>
<reference evidence="1" key="1">
    <citation type="submission" date="2019-03" db="EMBL/GenBank/DDBJ databases">
        <title>Lake Tanganyika Metagenome-Assembled Genomes (MAGs).</title>
        <authorList>
            <person name="Tran P."/>
        </authorList>
    </citation>
    <scope>NUCLEOTIDE SEQUENCE</scope>
    <source>
        <strain evidence="1">M_DeepCast_400m_m2_100</strain>
    </source>
</reference>
<evidence type="ECO:0000313" key="2">
    <source>
        <dbReference type="Proteomes" id="UP000748308"/>
    </source>
</evidence>
<protein>
    <submittedName>
        <fullName evidence="1">Uncharacterized protein</fullName>
    </submittedName>
</protein>
<dbReference type="AlphaFoldDB" id="A0A937XD98"/>
<evidence type="ECO:0000313" key="1">
    <source>
        <dbReference type="EMBL" id="MBM3318341.1"/>
    </source>
</evidence>
<sequence>LAESREGSFFLIGPEEQFRSLEQWIAGAEQPKTIHRLHASDFWLTP</sequence>